<sequence>MTEQNLNALNEEYDAKMTRKYEGKIKDGNLQIGDYSGGDPEITNLMFLEMFNIQSLILYISSDMCVKLRSSTLTKLTLIKQNNIFEIDQQQRLNLNINDLELENLEVLKLENNKLKNQQLYNLAKFKKLHTLNISLNNVDLTYIHNVTSLTKLSMRECGLTSIDQITSLVSLEELDLSGNIDIDLSPLCKLKSLNKFSILKCGLKNIDQIAQLTNLEVLAISFNQLLTIDSIRLLVNLKELNINSNNKIDITPLKDLVGLIKLDMNRCELRQLTALKSLINLQDLNLSFNFDINISELQYLKNLTHLNLMYCNIVSIYVLRPLVNLEVLHLSYNNIVHLDANLDEMKNLEKLRVQYNFVSDFSSVERHPNYNNINEDDDIYDQEEPSQEELLQANKFRNIERPNRQLKLIPHKSLKTTFNNFKQEINTTMNNARQSQIQFTANVVHLFQLLNQIGFE</sequence>
<dbReference type="PANTHER" id="PTHR46652:SF3">
    <property type="entry name" value="LEUCINE-RICH REPEAT-CONTAINING PROTEIN 9"/>
    <property type="match status" value="1"/>
</dbReference>
<evidence type="ECO:0000313" key="3">
    <source>
        <dbReference type="EMBL" id="CAI9939590.1"/>
    </source>
</evidence>
<dbReference type="PROSITE" id="PS51450">
    <property type="entry name" value="LRR"/>
    <property type="match status" value="5"/>
</dbReference>
<name>A0AA86PQD9_9EUKA</name>
<evidence type="ECO:0000313" key="4">
    <source>
        <dbReference type="EMBL" id="CAL6063500.1"/>
    </source>
</evidence>
<evidence type="ECO:0000256" key="2">
    <source>
        <dbReference type="ARBA" id="ARBA00022737"/>
    </source>
</evidence>
<dbReference type="EMBL" id="CATOUU010000666">
    <property type="protein sequence ID" value="CAI9939590.1"/>
    <property type="molecule type" value="Genomic_DNA"/>
</dbReference>
<dbReference type="SUPFAM" id="SSF52058">
    <property type="entry name" value="L domain-like"/>
    <property type="match status" value="1"/>
</dbReference>
<dbReference type="Gene3D" id="3.80.10.10">
    <property type="entry name" value="Ribonuclease Inhibitor"/>
    <property type="match status" value="1"/>
</dbReference>
<proteinExistence type="predicted"/>
<dbReference type="InterPro" id="IPR032675">
    <property type="entry name" value="LRR_dom_sf"/>
</dbReference>
<dbReference type="AlphaFoldDB" id="A0AA86PQD9"/>
<dbReference type="InterPro" id="IPR025875">
    <property type="entry name" value="Leu-rich_rpt_4"/>
</dbReference>
<accession>A0AA86PQD9</accession>
<gene>
    <name evidence="3" type="ORF">HINF_LOCUS27235</name>
    <name evidence="4" type="ORF">HINF_LOCUS50903</name>
</gene>
<reference evidence="4 5" key="2">
    <citation type="submission" date="2024-07" db="EMBL/GenBank/DDBJ databases">
        <authorList>
            <person name="Akdeniz Z."/>
        </authorList>
    </citation>
    <scope>NUCLEOTIDE SEQUENCE [LARGE SCALE GENOMIC DNA]</scope>
</reference>
<protein>
    <submittedName>
        <fullName evidence="3">Leucine-rich repeat domain-containing protein</fullName>
    </submittedName>
    <submittedName>
        <fullName evidence="4">Leucine-rich_repeat domain-containing protein</fullName>
    </submittedName>
</protein>
<dbReference type="Pfam" id="PF12799">
    <property type="entry name" value="LRR_4"/>
    <property type="match status" value="2"/>
</dbReference>
<keyword evidence="2" id="KW-0677">Repeat</keyword>
<dbReference type="InterPro" id="IPR050836">
    <property type="entry name" value="SDS22/Internalin_LRR"/>
</dbReference>
<dbReference type="SMART" id="SM00369">
    <property type="entry name" value="LRR_TYP"/>
    <property type="match status" value="2"/>
</dbReference>
<reference evidence="3" key="1">
    <citation type="submission" date="2023-06" db="EMBL/GenBank/DDBJ databases">
        <authorList>
            <person name="Kurt Z."/>
        </authorList>
    </citation>
    <scope>NUCLEOTIDE SEQUENCE</scope>
</reference>
<dbReference type="Proteomes" id="UP001642409">
    <property type="component" value="Unassembled WGS sequence"/>
</dbReference>
<dbReference type="InterPro" id="IPR003591">
    <property type="entry name" value="Leu-rich_rpt_typical-subtyp"/>
</dbReference>
<evidence type="ECO:0000313" key="5">
    <source>
        <dbReference type="Proteomes" id="UP001642409"/>
    </source>
</evidence>
<keyword evidence="1" id="KW-0433">Leucine-rich repeat</keyword>
<comment type="caution">
    <text evidence="3">The sequence shown here is derived from an EMBL/GenBank/DDBJ whole genome shotgun (WGS) entry which is preliminary data.</text>
</comment>
<organism evidence="3">
    <name type="scientific">Hexamita inflata</name>
    <dbReference type="NCBI Taxonomy" id="28002"/>
    <lineage>
        <taxon>Eukaryota</taxon>
        <taxon>Metamonada</taxon>
        <taxon>Diplomonadida</taxon>
        <taxon>Hexamitidae</taxon>
        <taxon>Hexamitinae</taxon>
        <taxon>Hexamita</taxon>
    </lineage>
</organism>
<dbReference type="InterPro" id="IPR001611">
    <property type="entry name" value="Leu-rich_rpt"/>
</dbReference>
<dbReference type="PANTHER" id="PTHR46652">
    <property type="entry name" value="LEUCINE-RICH REPEAT AND IQ DOMAIN-CONTAINING PROTEIN 1-RELATED"/>
    <property type="match status" value="1"/>
</dbReference>
<evidence type="ECO:0000256" key="1">
    <source>
        <dbReference type="ARBA" id="ARBA00022614"/>
    </source>
</evidence>
<dbReference type="EMBL" id="CAXDID020000246">
    <property type="protein sequence ID" value="CAL6063500.1"/>
    <property type="molecule type" value="Genomic_DNA"/>
</dbReference>
<keyword evidence="5" id="KW-1185">Reference proteome</keyword>